<keyword evidence="2" id="KW-0479">Metal-binding</keyword>
<evidence type="ECO:0000313" key="5">
    <source>
        <dbReference type="EMBL" id="KAL3422953.1"/>
    </source>
</evidence>
<dbReference type="SUPFAM" id="SSF51316">
    <property type="entry name" value="Mss4-like"/>
    <property type="match status" value="1"/>
</dbReference>
<comment type="caution">
    <text evidence="5">The sequence shown here is derived from an EMBL/GenBank/DDBJ whole genome shotgun (WGS) entry which is preliminary data.</text>
</comment>
<proteinExistence type="inferred from homology"/>
<protein>
    <recommendedName>
        <fullName evidence="4">CENP-V/GFA domain-containing protein</fullName>
    </recommendedName>
</protein>
<organism evidence="5 6">
    <name type="scientific">Phlyctema vagabunda</name>
    <dbReference type="NCBI Taxonomy" id="108571"/>
    <lineage>
        <taxon>Eukaryota</taxon>
        <taxon>Fungi</taxon>
        <taxon>Dikarya</taxon>
        <taxon>Ascomycota</taxon>
        <taxon>Pezizomycotina</taxon>
        <taxon>Leotiomycetes</taxon>
        <taxon>Helotiales</taxon>
        <taxon>Dermateaceae</taxon>
        <taxon>Phlyctema</taxon>
    </lineage>
</organism>
<evidence type="ECO:0000256" key="2">
    <source>
        <dbReference type="ARBA" id="ARBA00022723"/>
    </source>
</evidence>
<dbReference type="PROSITE" id="PS51891">
    <property type="entry name" value="CENP_V_GFA"/>
    <property type="match status" value="1"/>
</dbReference>
<evidence type="ECO:0000259" key="4">
    <source>
        <dbReference type="PROSITE" id="PS51891"/>
    </source>
</evidence>
<dbReference type="PANTHER" id="PTHR28620">
    <property type="entry name" value="CENTROMERE PROTEIN V"/>
    <property type="match status" value="1"/>
</dbReference>
<reference evidence="5 6" key="1">
    <citation type="submission" date="2024-06" db="EMBL/GenBank/DDBJ databases">
        <title>Complete genome of Phlyctema vagabunda strain 19-DSS-EL-015.</title>
        <authorList>
            <person name="Fiorenzani C."/>
        </authorList>
    </citation>
    <scope>NUCLEOTIDE SEQUENCE [LARGE SCALE GENOMIC DNA]</scope>
    <source>
        <strain evidence="5 6">19-DSS-EL-015</strain>
    </source>
</reference>
<keyword evidence="6" id="KW-1185">Reference proteome</keyword>
<evidence type="ECO:0000313" key="6">
    <source>
        <dbReference type="Proteomes" id="UP001629113"/>
    </source>
</evidence>
<name>A0ABR4PHZ3_9HELO</name>
<sequence>MSSQQAEPVTSKRRPYHGSCHCGKTRYIAYLTLPPTVIDSHATATSTVRIRKCNCSTCHKAGIFHVRLQDSPNDFVLLSPLNPEEALSDYRCFEAKTHWYFCGDCGVRCFAFRGEAEVREQDVEGELKQIWAPKREGWVEGDGNSYLSVNAASLEPRQEGLDLSEWTEKGWIVYLDMLDEKEKNRLGKPHVGGMY</sequence>
<feature type="domain" description="CENP-V/GFA" evidence="4">
    <location>
        <begin position="16"/>
        <end position="167"/>
    </location>
</feature>
<evidence type="ECO:0000256" key="3">
    <source>
        <dbReference type="ARBA" id="ARBA00022833"/>
    </source>
</evidence>
<dbReference type="Gene3D" id="2.170.150.70">
    <property type="match status" value="1"/>
</dbReference>
<dbReference type="Proteomes" id="UP001629113">
    <property type="component" value="Unassembled WGS sequence"/>
</dbReference>
<comment type="similarity">
    <text evidence="1">Belongs to the Gfa family.</text>
</comment>
<gene>
    <name evidence="5" type="ORF">PVAG01_04701</name>
</gene>
<keyword evidence="3" id="KW-0862">Zinc</keyword>
<dbReference type="PANTHER" id="PTHR28620:SF1">
    <property type="entry name" value="CENP-V_GFA DOMAIN-CONTAINING PROTEIN"/>
    <property type="match status" value="1"/>
</dbReference>
<dbReference type="EMBL" id="JBFCZG010000004">
    <property type="protein sequence ID" value="KAL3422953.1"/>
    <property type="molecule type" value="Genomic_DNA"/>
</dbReference>
<dbReference type="InterPro" id="IPR006913">
    <property type="entry name" value="CENP-V/GFA"/>
</dbReference>
<accession>A0ABR4PHZ3</accession>
<evidence type="ECO:0000256" key="1">
    <source>
        <dbReference type="ARBA" id="ARBA00005495"/>
    </source>
</evidence>
<dbReference type="InterPro" id="IPR011057">
    <property type="entry name" value="Mss4-like_sf"/>
</dbReference>
<dbReference type="InterPro" id="IPR052355">
    <property type="entry name" value="CENP-V-like"/>
</dbReference>